<dbReference type="KEGG" id="nga:Ngar_c15120"/>
<dbReference type="Pfam" id="PF14947">
    <property type="entry name" value="HTH_45"/>
    <property type="match status" value="1"/>
</dbReference>
<dbReference type="BioCyc" id="CNIT1237085:G1324-1510-MONOMER"/>
<evidence type="ECO:0000259" key="1">
    <source>
        <dbReference type="Pfam" id="PF14947"/>
    </source>
</evidence>
<dbReference type="InParanoid" id="K0IJJ3"/>
<feature type="domain" description="ArnR1-like winged helix-turn-helix" evidence="1">
    <location>
        <begin position="4"/>
        <end position="72"/>
    </location>
</feature>
<dbReference type="STRING" id="1237085.Ngar_c15120"/>
<accession>K0IJJ3</accession>
<dbReference type="EMBL" id="CP002408">
    <property type="protein sequence ID" value="AFU58447.1"/>
    <property type="molecule type" value="Genomic_DNA"/>
</dbReference>
<name>K0IJJ3_NITGG</name>
<dbReference type="Gene3D" id="1.10.10.10">
    <property type="entry name" value="Winged helix-like DNA-binding domain superfamily/Winged helix DNA-binding domain"/>
    <property type="match status" value="1"/>
</dbReference>
<organism evidence="2 3">
    <name type="scientific">Nitrososphaera gargensis (strain Ga9.2)</name>
    <dbReference type="NCBI Taxonomy" id="1237085"/>
    <lineage>
        <taxon>Archaea</taxon>
        <taxon>Nitrososphaerota</taxon>
        <taxon>Nitrososphaeria</taxon>
        <taxon>Nitrososphaerales</taxon>
        <taxon>Nitrososphaeraceae</taxon>
        <taxon>Nitrososphaera</taxon>
    </lineage>
</organism>
<keyword evidence="3" id="KW-1185">Reference proteome</keyword>
<protein>
    <recommendedName>
        <fullName evidence="1">ArnR1-like winged helix-turn-helix domain-containing protein</fullName>
    </recommendedName>
</protein>
<dbReference type="AlphaFoldDB" id="K0IJJ3"/>
<evidence type="ECO:0000313" key="2">
    <source>
        <dbReference type="EMBL" id="AFU58447.1"/>
    </source>
</evidence>
<sequence length="86" mass="10214">MDIILQLSQRGELNQSQLMSSCRLNNVQHKPIIDELVEKGLIIRFEEPWGEQNRIIKYKVSEKGREIAKKIFEPYELLFPRSEDKK</sequence>
<evidence type="ECO:0000313" key="3">
    <source>
        <dbReference type="Proteomes" id="UP000008037"/>
    </source>
</evidence>
<dbReference type="Proteomes" id="UP000008037">
    <property type="component" value="Chromosome"/>
</dbReference>
<proteinExistence type="predicted"/>
<gene>
    <name evidence="2" type="ordered locus">Ngar_c15120</name>
</gene>
<dbReference type="InterPro" id="IPR036388">
    <property type="entry name" value="WH-like_DNA-bd_sf"/>
</dbReference>
<reference evidence="2 3" key="1">
    <citation type="journal article" date="2012" name="Environ. Microbiol.">
        <title>The genome of the ammonia-oxidizing Candidatus Nitrososphaera gargensis: insights into metabolic versatility and environmental adaptations.</title>
        <authorList>
            <person name="Spang A."/>
            <person name="Poehlein A."/>
            <person name="Offre P."/>
            <person name="Zumbragel S."/>
            <person name="Haider S."/>
            <person name="Rychlik N."/>
            <person name="Nowka B."/>
            <person name="Schmeisser C."/>
            <person name="Lebedeva E.V."/>
            <person name="Rattei T."/>
            <person name="Bohm C."/>
            <person name="Schmid M."/>
            <person name="Galushko A."/>
            <person name="Hatzenpichler R."/>
            <person name="Weinmaier T."/>
            <person name="Daniel R."/>
            <person name="Schleper C."/>
            <person name="Spieck E."/>
            <person name="Streit W."/>
            <person name="Wagner M."/>
        </authorList>
    </citation>
    <scope>NUCLEOTIDE SEQUENCE [LARGE SCALE GENOMIC DNA]</scope>
    <source>
        <strain evidence="3">Ga9.2</strain>
    </source>
</reference>
<dbReference type="InterPro" id="IPR036390">
    <property type="entry name" value="WH_DNA-bd_sf"/>
</dbReference>
<dbReference type="SUPFAM" id="SSF46785">
    <property type="entry name" value="Winged helix' DNA-binding domain"/>
    <property type="match status" value="1"/>
</dbReference>
<dbReference type="HOGENOM" id="CLU_160435_0_0_2"/>
<dbReference type="InterPro" id="IPR038723">
    <property type="entry name" value="ArnR1-like_HTH"/>
</dbReference>